<comment type="caution">
    <text evidence="2">The sequence shown here is derived from an EMBL/GenBank/DDBJ whole genome shotgun (WGS) entry which is preliminary data.</text>
</comment>
<protein>
    <submittedName>
        <fullName evidence="2">Uncharacterized protein</fullName>
    </submittedName>
</protein>
<evidence type="ECO:0000256" key="1">
    <source>
        <dbReference type="SAM" id="MobiDB-lite"/>
    </source>
</evidence>
<feature type="compositionally biased region" description="Basic and acidic residues" evidence="1">
    <location>
        <begin position="63"/>
        <end position="75"/>
    </location>
</feature>
<reference evidence="2 3" key="1">
    <citation type="submission" date="2019-06" db="EMBL/GenBank/DDBJ databases">
        <title>Genomic Encyclopedia of Type Strains, Phase IV (KMG-V): Genome sequencing to study the core and pangenomes of soil and plant-associated prokaryotes.</title>
        <authorList>
            <person name="Whitman W."/>
        </authorList>
    </citation>
    <scope>NUCLEOTIDE SEQUENCE [LARGE SCALE GENOMIC DNA]</scope>
    <source>
        <strain evidence="2 3">BR 510</strain>
    </source>
</reference>
<name>A0A560DQW0_9BRAD</name>
<organism evidence="2 3">
    <name type="scientific">Bradyrhizobium stylosanthis</name>
    <dbReference type="NCBI Taxonomy" id="1803665"/>
    <lineage>
        <taxon>Bacteria</taxon>
        <taxon>Pseudomonadati</taxon>
        <taxon>Pseudomonadota</taxon>
        <taxon>Alphaproteobacteria</taxon>
        <taxon>Hyphomicrobiales</taxon>
        <taxon>Nitrobacteraceae</taxon>
        <taxon>Bradyrhizobium</taxon>
    </lineage>
</organism>
<accession>A0A560DQW0</accession>
<evidence type="ECO:0000313" key="3">
    <source>
        <dbReference type="Proteomes" id="UP000319949"/>
    </source>
</evidence>
<dbReference type="STRING" id="1803665.GCA_001641335_05678"/>
<keyword evidence="3" id="KW-1185">Reference proteome</keyword>
<feature type="region of interest" description="Disordered" evidence="1">
    <location>
        <begin position="63"/>
        <end position="82"/>
    </location>
</feature>
<dbReference type="AlphaFoldDB" id="A0A560DQW0"/>
<gene>
    <name evidence="2" type="ORF">FBZ96_104481</name>
</gene>
<sequence>MSVCASARSKATKQSRLFPRKILDCFATLAMTSLSKRSRASPSVVMPGLDPGIHVFPRAQNRVDGRVKPGHDGRESPSSQLPQKFTRFEIAPSTTRLDPVVNPDTGLARNTAALAISCGVAMRPVGLRFIASL</sequence>
<dbReference type="Proteomes" id="UP000319949">
    <property type="component" value="Unassembled WGS sequence"/>
</dbReference>
<evidence type="ECO:0000313" key="2">
    <source>
        <dbReference type="EMBL" id="TWA99505.1"/>
    </source>
</evidence>
<dbReference type="EMBL" id="VITK01000004">
    <property type="protein sequence ID" value="TWA99505.1"/>
    <property type="molecule type" value="Genomic_DNA"/>
</dbReference>
<proteinExistence type="predicted"/>